<proteinExistence type="evidence at transcript level"/>
<name>L7MBV7_RHIPC</name>
<accession>L7MBV7</accession>
<keyword evidence="1" id="KW-0732">Signal</keyword>
<feature type="signal peptide" evidence="1">
    <location>
        <begin position="1"/>
        <end position="21"/>
    </location>
</feature>
<dbReference type="AlphaFoldDB" id="L7MBV7"/>
<reference evidence="2" key="1">
    <citation type="submission" date="2012-11" db="EMBL/GenBank/DDBJ databases">
        <authorList>
            <person name="Lucero-Rivera Y.E."/>
            <person name="Tovar-Ramirez D."/>
        </authorList>
    </citation>
    <scope>NUCLEOTIDE SEQUENCE</scope>
    <source>
        <tissue evidence="2">Salivary gland</tissue>
    </source>
</reference>
<evidence type="ECO:0000256" key="1">
    <source>
        <dbReference type="SAM" id="SignalP"/>
    </source>
</evidence>
<dbReference type="InterPro" id="IPR012674">
    <property type="entry name" value="Calycin"/>
</dbReference>
<dbReference type="EMBL" id="GACK01004356">
    <property type="protein sequence ID" value="JAA60678.1"/>
    <property type="molecule type" value="mRNA"/>
</dbReference>
<protein>
    <submittedName>
        <fullName evidence="2">Putative group iv salivary lipocalin</fullName>
    </submittedName>
</protein>
<reference evidence="2" key="2">
    <citation type="journal article" date="2015" name="J. Proteomics">
        <title>Sexual differences in the sialomes of the zebra tick, Rhipicephalus pulchellus.</title>
        <authorList>
            <person name="Tan A.W."/>
            <person name="Francischetti I.M."/>
            <person name="Slovak M."/>
            <person name="Kini R.M."/>
            <person name="Ribeiro J.M."/>
        </authorList>
    </citation>
    <scope>NUCLEOTIDE SEQUENCE</scope>
    <source>
        <tissue evidence="2">Salivary gland</tissue>
    </source>
</reference>
<evidence type="ECO:0000313" key="2">
    <source>
        <dbReference type="EMBL" id="JAA60678.1"/>
    </source>
</evidence>
<feature type="chain" id="PRO_5003981609" evidence="1">
    <location>
        <begin position="22"/>
        <end position="194"/>
    </location>
</feature>
<dbReference type="SUPFAM" id="SSF50814">
    <property type="entry name" value="Lipocalins"/>
    <property type="match status" value="1"/>
</dbReference>
<organism evidence="2">
    <name type="scientific">Rhipicephalus pulchellus</name>
    <name type="common">Yellow backed tick</name>
    <name type="synonym">Dermacentor pulchellus</name>
    <dbReference type="NCBI Taxonomy" id="72859"/>
    <lineage>
        <taxon>Eukaryota</taxon>
        <taxon>Metazoa</taxon>
        <taxon>Ecdysozoa</taxon>
        <taxon>Arthropoda</taxon>
        <taxon>Chelicerata</taxon>
        <taxon>Arachnida</taxon>
        <taxon>Acari</taxon>
        <taxon>Parasitiformes</taxon>
        <taxon>Ixodida</taxon>
        <taxon>Ixodoidea</taxon>
        <taxon>Ixodidae</taxon>
        <taxon>Rhipicephalinae</taxon>
        <taxon>Rhipicephalus</taxon>
        <taxon>Rhipicephalus</taxon>
    </lineage>
</organism>
<sequence length="194" mass="22834">MASHSLWFSVLITTVIQPHLAVRRPGASTPPKRTDPWRFMTSRFIYLNSTTVETHDVGCTKAKTSIVNWKNKTFSIKQVEFMTTGKTSVENMVFRAVRKGVWETPRYSTRGDLTKYIFNYTIENCAVIKKQKLNNMGQVYREAWELWVNNKFGRKPEDEAICKQRYNSLCNGTKPTEYNIEYCEERWIKQYLLH</sequence>